<evidence type="ECO:0000256" key="2">
    <source>
        <dbReference type="ARBA" id="ARBA00022908"/>
    </source>
</evidence>
<dbReference type="InterPro" id="IPR002104">
    <property type="entry name" value="Integrase_catalytic"/>
</dbReference>
<gene>
    <name evidence="6" type="ORF">GGQ99_001356</name>
</gene>
<keyword evidence="3" id="KW-0238">DNA-binding</keyword>
<dbReference type="Gene3D" id="1.10.443.10">
    <property type="entry name" value="Intergrase catalytic core"/>
    <property type="match status" value="1"/>
</dbReference>
<accession>A0ABR6L0C4</accession>
<reference evidence="6 7" key="1">
    <citation type="submission" date="2020-08" db="EMBL/GenBank/DDBJ databases">
        <title>Genomic Encyclopedia of Type Strains, Phase IV (KMG-IV): sequencing the most valuable type-strain genomes for metagenomic binning, comparative biology and taxonomic classification.</title>
        <authorList>
            <person name="Goeker M."/>
        </authorList>
    </citation>
    <scope>NUCLEOTIDE SEQUENCE [LARGE SCALE GENOMIC DNA]</scope>
    <source>
        <strain evidence="6 7">DSM 7050</strain>
    </source>
</reference>
<dbReference type="RefSeq" id="WP_183261557.1">
    <property type="nucleotide sequence ID" value="NZ_BAAAVZ010000003.1"/>
</dbReference>
<dbReference type="InterPro" id="IPR011010">
    <property type="entry name" value="DNA_brk_join_enz"/>
</dbReference>
<dbReference type="Pfam" id="PF00589">
    <property type="entry name" value="Phage_integrase"/>
    <property type="match status" value="1"/>
</dbReference>
<dbReference type="InterPro" id="IPR050090">
    <property type="entry name" value="Tyrosine_recombinase_XerCD"/>
</dbReference>
<keyword evidence="2" id="KW-0229">DNA integration</keyword>
<dbReference type="PANTHER" id="PTHR30349">
    <property type="entry name" value="PHAGE INTEGRASE-RELATED"/>
    <property type="match status" value="1"/>
</dbReference>
<dbReference type="SUPFAM" id="SSF56349">
    <property type="entry name" value="DNA breaking-rejoining enzymes"/>
    <property type="match status" value="1"/>
</dbReference>
<organism evidence="6 7">
    <name type="scientific">Aminobacter niigataensis</name>
    <dbReference type="NCBI Taxonomy" id="83265"/>
    <lineage>
        <taxon>Bacteria</taxon>
        <taxon>Pseudomonadati</taxon>
        <taxon>Pseudomonadota</taxon>
        <taxon>Alphaproteobacteria</taxon>
        <taxon>Hyphomicrobiales</taxon>
        <taxon>Phyllobacteriaceae</taxon>
        <taxon>Aminobacter</taxon>
    </lineage>
</organism>
<dbReference type="InterPro" id="IPR046668">
    <property type="entry name" value="DUF6538"/>
</dbReference>
<keyword evidence="4" id="KW-0233">DNA recombination</keyword>
<comment type="similarity">
    <text evidence="1">Belongs to the 'phage' integrase family.</text>
</comment>
<feature type="domain" description="Tyr recombinase" evidence="5">
    <location>
        <begin position="261"/>
        <end position="445"/>
    </location>
</feature>
<evidence type="ECO:0000256" key="3">
    <source>
        <dbReference type="ARBA" id="ARBA00023125"/>
    </source>
</evidence>
<name>A0ABR6L0C4_9HYPH</name>
<evidence type="ECO:0000313" key="7">
    <source>
        <dbReference type="Proteomes" id="UP000539538"/>
    </source>
</evidence>
<keyword evidence="7" id="KW-1185">Reference proteome</keyword>
<dbReference type="Gene3D" id="1.10.150.130">
    <property type="match status" value="1"/>
</dbReference>
<protein>
    <submittedName>
        <fullName evidence="6">Integrase</fullName>
    </submittedName>
</protein>
<dbReference type="Proteomes" id="UP000539538">
    <property type="component" value="Unassembled WGS sequence"/>
</dbReference>
<dbReference type="PANTHER" id="PTHR30349:SF64">
    <property type="entry name" value="PROPHAGE INTEGRASE INTD-RELATED"/>
    <property type="match status" value="1"/>
</dbReference>
<comment type="caution">
    <text evidence="6">The sequence shown here is derived from an EMBL/GenBank/DDBJ whole genome shotgun (WGS) entry which is preliminary data.</text>
</comment>
<proteinExistence type="inferred from homology"/>
<dbReference type="InterPro" id="IPR010998">
    <property type="entry name" value="Integrase_recombinase_N"/>
</dbReference>
<evidence type="ECO:0000256" key="1">
    <source>
        <dbReference type="ARBA" id="ARBA00008857"/>
    </source>
</evidence>
<dbReference type="EMBL" id="JACHOT010000001">
    <property type="protein sequence ID" value="MBB4649634.1"/>
    <property type="molecule type" value="Genomic_DNA"/>
</dbReference>
<evidence type="ECO:0000313" key="6">
    <source>
        <dbReference type="EMBL" id="MBB4649634.1"/>
    </source>
</evidence>
<evidence type="ECO:0000259" key="5">
    <source>
        <dbReference type="PROSITE" id="PS51898"/>
    </source>
</evidence>
<evidence type="ECO:0000256" key="4">
    <source>
        <dbReference type="ARBA" id="ARBA00023172"/>
    </source>
</evidence>
<dbReference type="InterPro" id="IPR013762">
    <property type="entry name" value="Integrase-like_cat_sf"/>
</dbReference>
<dbReference type="Pfam" id="PF20172">
    <property type="entry name" value="DUF6538"/>
    <property type="match status" value="1"/>
</dbReference>
<dbReference type="PROSITE" id="PS51898">
    <property type="entry name" value="TYR_RECOMBINASE"/>
    <property type="match status" value="1"/>
</dbReference>
<sequence length="476" mass="53951">MRNNRNDQDRHLILRRGIYHYKRRVPAVVADKDARAPHVRTSLKTSDLALARSKRDALETADDQLWASMITDEPSAVAQARYKAAVKRVEAMGFRYQSSEDIASGDLRDVVSRLEAVMDERTLPATNRAVMGTIPAPSVTLTAAFKVYTDEIVHDELRGKSESQKRSWRKVKQRAVNNLVDVCGDLPISEITRSDALKLYNLWLERIAPKKKGARSTHKPTSGNRDLGNLRGLYESYHKHQGIEIKQNPFDGLGFAEKTKRSRPPIPTEWIKTKLLTGDALTGLNPQARGVLLAMIETGARPSELCNLQKTEIFMKAEVPYIRIEPREDHDNPREIKTESSVRSIPLVGVALAVFQAHPNGFPRYRDKENSLTTAINKYLRDNKLLPSDKHTFYSLRHSFEDRMKEGGLDEELRRGLMGHTIQRPRYGSGGSLAWQRDELTKIALPFDPEIVARAQTRRLRAASEPRDRDIDGSHL</sequence>